<evidence type="ECO:0000256" key="4">
    <source>
        <dbReference type="ARBA" id="ARBA00013858"/>
    </source>
</evidence>
<dbReference type="PANTHER" id="PTHR23404">
    <property type="entry name" value="MOLYBDOPTERIN SYNTHASE RELATED"/>
    <property type="match status" value="1"/>
</dbReference>
<dbReference type="Proteomes" id="UP000057609">
    <property type="component" value="Chromosome"/>
</dbReference>
<dbReference type="KEGG" id="gpi:GPICK_04545"/>
<evidence type="ECO:0000256" key="5">
    <source>
        <dbReference type="ARBA" id="ARBA00023150"/>
    </source>
</evidence>
<evidence type="ECO:0000256" key="7">
    <source>
        <dbReference type="ARBA" id="ARBA00029745"/>
    </source>
</evidence>
<protein>
    <recommendedName>
        <fullName evidence="4">Molybdopterin synthase catalytic subunit</fullName>
        <ecNumber evidence="3">2.8.1.12</ecNumber>
    </recommendedName>
    <alternativeName>
        <fullName evidence="9">MPT synthase subunit 2</fullName>
    </alternativeName>
    <alternativeName>
        <fullName evidence="7">Molybdenum cofactor biosynthesis protein E</fullName>
    </alternativeName>
    <alternativeName>
        <fullName evidence="8">Molybdopterin-converting factor large subunit</fullName>
    </alternativeName>
    <alternativeName>
        <fullName evidence="10">Molybdopterin-converting factor subunit 2</fullName>
    </alternativeName>
</protein>
<evidence type="ECO:0000256" key="8">
    <source>
        <dbReference type="ARBA" id="ARBA00030407"/>
    </source>
</evidence>
<comment type="subunit">
    <text evidence="6">Heterotetramer of 2 MoaD subunits and 2 MoaE subunits. Also stable as homodimer. The enzyme changes between these two forms during catalysis.</text>
</comment>
<organism evidence="12 13">
    <name type="scientific">Geobacter pickeringii</name>
    <dbReference type="NCBI Taxonomy" id="345632"/>
    <lineage>
        <taxon>Bacteria</taxon>
        <taxon>Pseudomonadati</taxon>
        <taxon>Thermodesulfobacteriota</taxon>
        <taxon>Desulfuromonadia</taxon>
        <taxon>Geobacterales</taxon>
        <taxon>Geobacteraceae</taxon>
        <taxon>Geobacter</taxon>
    </lineage>
</organism>
<dbReference type="OrthoDB" id="9803224at2"/>
<proteinExistence type="inferred from homology"/>
<evidence type="ECO:0000256" key="1">
    <source>
        <dbReference type="ARBA" id="ARBA00005046"/>
    </source>
</evidence>
<dbReference type="HOGENOM" id="CLU_089568_1_2_7"/>
<dbReference type="SUPFAM" id="SSF54690">
    <property type="entry name" value="Molybdopterin synthase subunit MoaE"/>
    <property type="match status" value="1"/>
</dbReference>
<dbReference type="UniPathway" id="UPA00344"/>
<dbReference type="Gene3D" id="3.90.1170.40">
    <property type="entry name" value="Molybdopterin biosynthesis MoaE subunit"/>
    <property type="match status" value="1"/>
</dbReference>
<sequence>MICVTSTPINPSELYDAIGKDRSGSVVFHYAVVKEANGDRPTTCIDYRAEGDTEGELAVIAAELQGKWTLEDVLLVRRTGRLRVGEIISLVAASSPNSSDAFGACQDGIARLKKMTTIKKEEQRD</sequence>
<dbReference type="EC" id="2.8.1.12" evidence="3"/>
<comment type="similarity">
    <text evidence="2">Belongs to the MoaE family.</text>
</comment>
<evidence type="ECO:0000256" key="2">
    <source>
        <dbReference type="ARBA" id="ARBA00005426"/>
    </source>
</evidence>
<evidence type="ECO:0000256" key="11">
    <source>
        <dbReference type="ARBA" id="ARBA00049878"/>
    </source>
</evidence>
<dbReference type="RefSeq" id="WP_039740858.1">
    <property type="nucleotide sequence ID" value="NZ_CP009788.1"/>
</dbReference>
<dbReference type="STRING" id="345632.GPICK_04545"/>
<accession>A0A0B5B809</accession>
<keyword evidence="5" id="KW-0501">Molybdenum cofactor biosynthesis</keyword>
<dbReference type="InterPro" id="IPR003448">
    <property type="entry name" value="Mopterin_biosynth_MoaE"/>
</dbReference>
<dbReference type="Pfam" id="PF02391">
    <property type="entry name" value="MoaE"/>
    <property type="match status" value="1"/>
</dbReference>
<reference evidence="12 13" key="1">
    <citation type="journal article" date="2015" name="Genome Announc.">
        <title>Complete Genome of Geobacter pickeringii G13T, a Metal-Reducing Isolate from Sedimentary Kaolin Deposits.</title>
        <authorList>
            <person name="Badalamenti J.P."/>
            <person name="Bond D.R."/>
        </authorList>
    </citation>
    <scope>NUCLEOTIDE SEQUENCE [LARGE SCALE GENOMIC DNA]</scope>
    <source>
        <strain evidence="12 13">G13</strain>
    </source>
</reference>
<evidence type="ECO:0000256" key="6">
    <source>
        <dbReference type="ARBA" id="ARBA00026066"/>
    </source>
</evidence>
<keyword evidence="13" id="KW-1185">Reference proteome</keyword>
<comment type="pathway">
    <text evidence="1">Cofactor biosynthesis; molybdopterin biosynthesis.</text>
</comment>
<evidence type="ECO:0000313" key="13">
    <source>
        <dbReference type="Proteomes" id="UP000057609"/>
    </source>
</evidence>
<dbReference type="GO" id="GO:0006777">
    <property type="term" value="P:Mo-molybdopterin cofactor biosynthetic process"/>
    <property type="evidence" value="ECO:0007669"/>
    <property type="project" value="UniProtKB-KW"/>
</dbReference>
<gene>
    <name evidence="12" type="ORF">GPICK_04545</name>
</gene>
<comment type="catalytic activity">
    <reaction evidence="11">
        <text>2 [molybdopterin-synthase sulfur-carrier protein]-C-terminal-Gly-aminoethanethioate + cyclic pyranopterin phosphate + H2O = molybdopterin + 2 [molybdopterin-synthase sulfur-carrier protein]-C-terminal Gly-Gly + 2 H(+)</text>
        <dbReference type="Rhea" id="RHEA:26333"/>
        <dbReference type="Rhea" id="RHEA-COMP:12202"/>
        <dbReference type="Rhea" id="RHEA-COMP:19907"/>
        <dbReference type="ChEBI" id="CHEBI:15377"/>
        <dbReference type="ChEBI" id="CHEBI:15378"/>
        <dbReference type="ChEBI" id="CHEBI:58698"/>
        <dbReference type="ChEBI" id="CHEBI:59648"/>
        <dbReference type="ChEBI" id="CHEBI:90778"/>
        <dbReference type="ChEBI" id="CHEBI:232372"/>
        <dbReference type="EC" id="2.8.1.12"/>
    </reaction>
</comment>
<evidence type="ECO:0000313" key="12">
    <source>
        <dbReference type="EMBL" id="AJE02733.1"/>
    </source>
</evidence>
<evidence type="ECO:0000256" key="9">
    <source>
        <dbReference type="ARBA" id="ARBA00030781"/>
    </source>
</evidence>
<dbReference type="EMBL" id="CP009788">
    <property type="protein sequence ID" value="AJE02733.1"/>
    <property type="molecule type" value="Genomic_DNA"/>
</dbReference>
<name>A0A0B5B809_9BACT</name>
<evidence type="ECO:0000256" key="10">
    <source>
        <dbReference type="ARBA" id="ARBA00032474"/>
    </source>
</evidence>
<dbReference type="GO" id="GO:0030366">
    <property type="term" value="F:molybdopterin synthase activity"/>
    <property type="evidence" value="ECO:0007669"/>
    <property type="project" value="UniProtKB-EC"/>
</dbReference>
<dbReference type="InterPro" id="IPR036563">
    <property type="entry name" value="MoaE_sf"/>
</dbReference>
<dbReference type="AlphaFoldDB" id="A0A0B5B809"/>
<evidence type="ECO:0000256" key="3">
    <source>
        <dbReference type="ARBA" id="ARBA00011950"/>
    </source>
</evidence>